<dbReference type="Proteomes" id="UP001159363">
    <property type="component" value="Chromosome 5"/>
</dbReference>
<evidence type="ECO:0000259" key="6">
    <source>
        <dbReference type="PROSITE" id="PS50850"/>
    </source>
</evidence>
<evidence type="ECO:0000256" key="2">
    <source>
        <dbReference type="ARBA" id="ARBA00022692"/>
    </source>
</evidence>
<accession>A0ABQ9H9J0</accession>
<keyword evidence="8" id="KW-1185">Reference proteome</keyword>
<organism evidence="7 8">
    <name type="scientific">Dryococelus australis</name>
    <dbReference type="NCBI Taxonomy" id="614101"/>
    <lineage>
        <taxon>Eukaryota</taxon>
        <taxon>Metazoa</taxon>
        <taxon>Ecdysozoa</taxon>
        <taxon>Arthropoda</taxon>
        <taxon>Hexapoda</taxon>
        <taxon>Insecta</taxon>
        <taxon>Pterygota</taxon>
        <taxon>Neoptera</taxon>
        <taxon>Polyneoptera</taxon>
        <taxon>Phasmatodea</taxon>
        <taxon>Verophasmatodea</taxon>
        <taxon>Anareolatae</taxon>
        <taxon>Phasmatidae</taxon>
        <taxon>Eurycanthinae</taxon>
        <taxon>Dryococelus</taxon>
    </lineage>
</organism>
<reference evidence="7 8" key="1">
    <citation type="submission" date="2023-02" db="EMBL/GenBank/DDBJ databases">
        <title>LHISI_Scaffold_Assembly.</title>
        <authorList>
            <person name="Stuart O.P."/>
            <person name="Cleave R."/>
            <person name="Magrath M.J.L."/>
            <person name="Mikheyev A.S."/>
        </authorList>
    </citation>
    <scope>NUCLEOTIDE SEQUENCE [LARGE SCALE GENOMIC DNA]</scope>
    <source>
        <strain evidence="7">Daus_M_001</strain>
        <tissue evidence="7">Leg muscle</tissue>
    </source>
</reference>
<evidence type="ECO:0000313" key="7">
    <source>
        <dbReference type="EMBL" id="KAJ8880748.1"/>
    </source>
</evidence>
<dbReference type="PANTHER" id="PTHR11662">
    <property type="entry name" value="SOLUTE CARRIER FAMILY 17"/>
    <property type="match status" value="1"/>
</dbReference>
<feature type="transmembrane region" description="Helical" evidence="5">
    <location>
        <begin position="92"/>
        <end position="112"/>
    </location>
</feature>
<evidence type="ECO:0000313" key="8">
    <source>
        <dbReference type="Proteomes" id="UP001159363"/>
    </source>
</evidence>
<keyword evidence="3 5" id="KW-1133">Transmembrane helix</keyword>
<evidence type="ECO:0000256" key="3">
    <source>
        <dbReference type="ARBA" id="ARBA00022989"/>
    </source>
</evidence>
<comment type="subcellular location">
    <subcellularLocation>
        <location evidence="1">Membrane</location>
        <topology evidence="1">Multi-pass membrane protein</topology>
    </subcellularLocation>
</comment>
<dbReference type="InterPro" id="IPR036259">
    <property type="entry name" value="MFS_trans_sf"/>
</dbReference>
<dbReference type="EMBL" id="JARBHB010000006">
    <property type="protein sequence ID" value="KAJ8880748.1"/>
    <property type="molecule type" value="Genomic_DNA"/>
</dbReference>
<evidence type="ECO:0000256" key="4">
    <source>
        <dbReference type="ARBA" id="ARBA00023136"/>
    </source>
</evidence>
<dbReference type="Pfam" id="PF07690">
    <property type="entry name" value="MFS_1"/>
    <property type="match status" value="1"/>
</dbReference>
<dbReference type="Gene3D" id="1.20.1250.20">
    <property type="entry name" value="MFS general substrate transporter like domains"/>
    <property type="match status" value="1"/>
</dbReference>
<evidence type="ECO:0000256" key="5">
    <source>
        <dbReference type="SAM" id="Phobius"/>
    </source>
</evidence>
<sequence>MMITCGYALSIICAFLIPVLAKWSVYALIIARMLQGLAAGAGIPATGQLESSWFPPEERQQLSGITASAYNLGNIMSSCVTGVLIEHFGWEFVFYCYGSLSSLALILWFFLVHDSPTTHPWISEEEKEYICSRIKKVTEVKLAVPWAKIALSPAVWAYLSISAACTWTYFVMATELPTYLRSMLHYGTAEVSFSHSLLLAALCWLACPAYIPGGRDH</sequence>
<name>A0ABQ9H9J0_9NEOP</name>
<dbReference type="InterPro" id="IPR020846">
    <property type="entry name" value="MFS_dom"/>
</dbReference>
<dbReference type="PANTHER" id="PTHR11662:SF399">
    <property type="entry name" value="FI19708P1-RELATED"/>
    <property type="match status" value="1"/>
</dbReference>
<protein>
    <recommendedName>
        <fullName evidence="6">Major facilitator superfamily (MFS) profile domain-containing protein</fullName>
    </recommendedName>
</protein>
<dbReference type="InterPro" id="IPR050382">
    <property type="entry name" value="MFS_Na/Anion_cotransporter"/>
</dbReference>
<keyword evidence="4 5" id="KW-0472">Membrane</keyword>
<feature type="domain" description="Major facilitator superfamily (MFS) profile" evidence="6">
    <location>
        <begin position="1"/>
        <end position="217"/>
    </location>
</feature>
<keyword evidence="2 5" id="KW-0812">Transmembrane</keyword>
<comment type="caution">
    <text evidence="7">The sequence shown here is derived from an EMBL/GenBank/DDBJ whole genome shotgun (WGS) entry which is preliminary data.</text>
</comment>
<evidence type="ECO:0000256" key="1">
    <source>
        <dbReference type="ARBA" id="ARBA00004141"/>
    </source>
</evidence>
<dbReference type="PROSITE" id="PS50850">
    <property type="entry name" value="MFS"/>
    <property type="match status" value="1"/>
</dbReference>
<dbReference type="InterPro" id="IPR011701">
    <property type="entry name" value="MFS"/>
</dbReference>
<dbReference type="SUPFAM" id="SSF103473">
    <property type="entry name" value="MFS general substrate transporter"/>
    <property type="match status" value="1"/>
</dbReference>
<feature type="transmembrane region" description="Helical" evidence="5">
    <location>
        <begin position="155"/>
        <end position="172"/>
    </location>
</feature>
<proteinExistence type="predicted"/>
<gene>
    <name evidence="7" type="ORF">PR048_017218</name>
</gene>
<feature type="transmembrane region" description="Helical" evidence="5">
    <location>
        <begin position="192"/>
        <end position="211"/>
    </location>
</feature>